<dbReference type="Proteomes" id="UP000694417">
    <property type="component" value="Unplaced"/>
</dbReference>
<dbReference type="InterPro" id="IPR040292">
    <property type="entry name" value="C2orf78-like"/>
</dbReference>
<organism evidence="1 2">
    <name type="scientific">Urocitellus parryii</name>
    <name type="common">Arctic ground squirrel</name>
    <name type="synonym">Spermophilus parryii</name>
    <dbReference type="NCBI Taxonomy" id="9999"/>
    <lineage>
        <taxon>Eukaryota</taxon>
        <taxon>Metazoa</taxon>
        <taxon>Chordata</taxon>
        <taxon>Craniata</taxon>
        <taxon>Vertebrata</taxon>
        <taxon>Euteleostomi</taxon>
        <taxon>Mammalia</taxon>
        <taxon>Eutheria</taxon>
        <taxon>Euarchontoglires</taxon>
        <taxon>Glires</taxon>
        <taxon>Rodentia</taxon>
        <taxon>Sciuromorpha</taxon>
        <taxon>Sciuridae</taxon>
        <taxon>Xerinae</taxon>
        <taxon>Marmotini</taxon>
        <taxon>Urocitellus</taxon>
    </lineage>
</organism>
<dbReference type="PANTHER" id="PTHR31466">
    <property type="entry name" value="GENE 5591-RELATED"/>
    <property type="match status" value="1"/>
</dbReference>
<evidence type="ECO:0000313" key="2">
    <source>
        <dbReference type="Proteomes" id="UP000694417"/>
    </source>
</evidence>
<dbReference type="AlphaFoldDB" id="A0A8D2H2N4"/>
<dbReference type="Ensembl" id="ENSUPAT00010010643.1">
    <property type="protein sequence ID" value="ENSUPAP00010009246.1"/>
    <property type="gene ID" value="ENSUPAG00010007392.1"/>
</dbReference>
<accession>A0A8D2H2N4</accession>
<name>A0A8D2H2N4_UROPR</name>
<reference evidence="1" key="2">
    <citation type="submission" date="2025-09" db="UniProtKB">
        <authorList>
            <consortium name="Ensembl"/>
        </authorList>
    </citation>
    <scope>IDENTIFICATION</scope>
</reference>
<evidence type="ECO:0000313" key="1">
    <source>
        <dbReference type="Ensembl" id="ENSUPAP00010009246.1"/>
    </source>
</evidence>
<reference evidence="1" key="1">
    <citation type="submission" date="2025-08" db="UniProtKB">
        <authorList>
            <consortium name="Ensembl"/>
        </authorList>
    </citation>
    <scope>IDENTIFICATION</scope>
</reference>
<keyword evidence="2" id="KW-1185">Reference proteome</keyword>
<dbReference type="GeneTree" id="ENSGT00390000014208"/>
<dbReference type="PANTHER" id="PTHR31466:SF1">
    <property type="entry name" value="RIKEN CDNA 4930433I11 GENE"/>
    <property type="match status" value="1"/>
</dbReference>
<sequence>LSENVFIVIEIYLSLPVVSNSASLTGNVCDFSRVSAPAATSAWLLPSTSGTSFQPLMGSAYLYQHSSTAMVILLTIFLDSFVVMETSLGMEASLGLQPPSQTFCLPPPPEIPNSCSSRNIQILESNPPTELGDISITPLQSSSDFLTLPPTPREEQMESKNLDEINTMLSKPLDAYQLAIENQDPPLLPLEIPDIHQLLASIGPLDQEEMPHCENINLENHSLSLQDQGTLENEIDFSSDFPDLAALVDDIHLPELFSLLYEDTMVEVRVKSIKPEIC</sequence>
<protein>
    <submittedName>
        <fullName evidence="1">Uncharacterized protein</fullName>
    </submittedName>
</protein>
<proteinExistence type="predicted"/>